<dbReference type="CDD" id="cd03043">
    <property type="entry name" value="GST_N_1"/>
    <property type="match status" value="1"/>
</dbReference>
<dbReference type="InterPro" id="IPR036282">
    <property type="entry name" value="Glutathione-S-Trfase_C_sf"/>
</dbReference>
<comment type="caution">
    <text evidence="2">The sequence shown here is derived from an EMBL/GenBank/DDBJ whole genome shotgun (WGS) entry which is preliminary data.</text>
</comment>
<dbReference type="PANTHER" id="PTHR43968:SF6">
    <property type="entry name" value="GLUTATHIONE S-TRANSFERASE OMEGA"/>
    <property type="match status" value="1"/>
</dbReference>
<evidence type="ECO:0000259" key="1">
    <source>
        <dbReference type="PROSITE" id="PS50404"/>
    </source>
</evidence>
<protein>
    <recommendedName>
        <fullName evidence="1">GST N-terminal domain-containing protein</fullName>
    </recommendedName>
</protein>
<sequence length="221" mass="24915">MTYTLYIGNKRYSSWSMRPWILLKALNIPFVENVNFFKDGPTQPHFFAFSPTGKVPCLHDNDDDDDNDESGSRVIWDSFSITEYVAESHAGVWPVDATARAWARSAAAEMHSGFFALREECYLNVALRIQLGTPSEPLQRDINRLDALFRDGIERFGGPWLAGREFTAVDAFFAPVASRCKTFGVRLGSEAARGYVDRLFAHPAVQEWVEGGSLRRGGWRV</sequence>
<dbReference type="EMBL" id="JAVFKD010000012">
    <property type="protein sequence ID" value="KAK5992120.1"/>
    <property type="molecule type" value="Genomic_DNA"/>
</dbReference>
<dbReference type="Proteomes" id="UP001338125">
    <property type="component" value="Unassembled WGS sequence"/>
</dbReference>
<keyword evidence="3" id="KW-1185">Reference proteome</keyword>
<evidence type="ECO:0000313" key="2">
    <source>
        <dbReference type="EMBL" id="KAK5992120.1"/>
    </source>
</evidence>
<gene>
    <name evidence="2" type="ORF">PT974_05518</name>
</gene>
<accession>A0ABR0SK32</accession>
<organism evidence="2 3">
    <name type="scientific">Cladobotryum mycophilum</name>
    <dbReference type="NCBI Taxonomy" id="491253"/>
    <lineage>
        <taxon>Eukaryota</taxon>
        <taxon>Fungi</taxon>
        <taxon>Dikarya</taxon>
        <taxon>Ascomycota</taxon>
        <taxon>Pezizomycotina</taxon>
        <taxon>Sordariomycetes</taxon>
        <taxon>Hypocreomycetidae</taxon>
        <taxon>Hypocreales</taxon>
        <taxon>Hypocreaceae</taxon>
        <taxon>Cladobotryum</taxon>
    </lineage>
</organism>
<dbReference type="Gene3D" id="3.40.30.10">
    <property type="entry name" value="Glutaredoxin"/>
    <property type="match status" value="1"/>
</dbReference>
<dbReference type="CDD" id="cd03194">
    <property type="entry name" value="GST_C_3"/>
    <property type="match status" value="1"/>
</dbReference>
<dbReference type="SUPFAM" id="SSF52833">
    <property type="entry name" value="Thioredoxin-like"/>
    <property type="match status" value="1"/>
</dbReference>
<dbReference type="SUPFAM" id="SSF47616">
    <property type="entry name" value="GST C-terminal domain-like"/>
    <property type="match status" value="1"/>
</dbReference>
<dbReference type="PANTHER" id="PTHR43968">
    <property type="match status" value="1"/>
</dbReference>
<dbReference type="InterPro" id="IPR036249">
    <property type="entry name" value="Thioredoxin-like_sf"/>
</dbReference>
<evidence type="ECO:0000313" key="3">
    <source>
        <dbReference type="Proteomes" id="UP001338125"/>
    </source>
</evidence>
<dbReference type="InterPro" id="IPR004045">
    <property type="entry name" value="Glutathione_S-Trfase_N"/>
</dbReference>
<dbReference type="PROSITE" id="PS50404">
    <property type="entry name" value="GST_NTER"/>
    <property type="match status" value="1"/>
</dbReference>
<dbReference type="Pfam" id="PF13409">
    <property type="entry name" value="GST_N_2"/>
    <property type="match status" value="1"/>
</dbReference>
<reference evidence="2 3" key="1">
    <citation type="submission" date="2024-01" db="EMBL/GenBank/DDBJ databases">
        <title>Complete genome of Cladobotryum mycophilum ATHUM6906.</title>
        <authorList>
            <person name="Christinaki A.C."/>
            <person name="Myridakis A.I."/>
            <person name="Kouvelis V.N."/>
        </authorList>
    </citation>
    <scope>NUCLEOTIDE SEQUENCE [LARGE SCALE GENOMIC DNA]</scope>
    <source>
        <strain evidence="2 3">ATHUM6906</strain>
    </source>
</reference>
<proteinExistence type="predicted"/>
<name>A0ABR0SK32_9HYPO</name>
<dbReference type="InterPro" id="IPR050983">
    <property type="entry name" value="GST_Omega/HSP26"/>
</dbReference>
<dbReference type="Gene3D" id="1.20.1050.10">
    <property type="match status" value="1"/>
</dbReference>
<feature type="domain" description="GST N-terminal" evidence="1">
    <location>
        <begin position="1"/>
        <end position="93"/>
    </location>
</feature>